<protein>
    <submittedName>
        <fullName evidence="1">Uncharacterized protein</fullName>
    </submittedName>
</protein>
<dbReference type="AlphaFoldDB" id="A0A9P7BX87"/>
<dbReference type="OrthoDB" id="10273891at2759"/>
<comment type="caution">
    <text evidence="1">The sequence shown here is derived from an EMBL/GenBank/DDBJ whole genome shotgun (WGS) entry which is preliminary data.</text>
</comment>
<sequence>MVIEDLKALLEIKSGVALATQWLLIHGKEPSGLKKKTLEEYETNPGLAPTAQHDPAQFSAMFQQIRQSRRTAKIQKVQLAALNDNSFDVGAHRRIEEAI</sequence>
<accession>A0A9P7BX87</accession>
<gene>
    <name evidence="1" type="ORF">G6F64_000833</name>
</gene>
<proteinExistence type="predicted"/>
<dbReference type="EMBL" id="JAANQT010000056">
    <property type="protein sequence ID" value="KAG1315238.1"/>
    <property type="molecule type" value="Genomic_DNA"/>
</dbReference>
<organism evidence="1 2">
    <name type="scientific">Rhizopus oryzae</name>
    <name type="common">Mucormycosis agent</name>
    <name type="synonym">Rhizopus arrhizus var. delemar</name>
    <dbReference type="NCBI Taxonomy" id="64495"/>
    <lineage>
        <taxon>Eukaryota</taxon>
        <taxon>Fungi</taxon>
        <taxon>Fungi incertae sedis</taxon>
        <taxon>Mucoromycota</taxon>
        <taxon>Mucoromycotina</taxon>
        <taxon>Mucoromycetes</taxon>
        <taxon>Mucorales</taxon>
        <taxon>Mucorineae</taxon>
        <taxon>Rhizopodaceae</taxon>
        <taxon>Rhizopus</taxon>
    </lineage>
</organism>
<name>A0A9P7BX87_RHIOR</name>
<keyword evidence="2" id="KW-1185">Reference proteome</keyword>
<reference evidence="1" key="1">
    <citation type="journal article" date="2020" name="Microb. Genom.">
        <title>Genetic diversity of clinical and environmental Mucorales isolates obtained from an investigation of mucormycosis cases among solid organ transplant recipients.</title>
        <authorList>
            <person name="Nguyen M.H."/>
            <person name="Kaul D."/>
            <person name="Muto C."/>
            <person name="Cheng S.J."/>
            <person name="Richter R.A."/>
            <person name="Bruno V.M."/>
            <person name="Liu G."/>
            <person name="Beyhan S."/>
            <person name="Sundermann A.J."/>
            <person name="Mounaud S."/>
            <person name="Pasculle A.W."/>
            <person name="Nierman W.C."/>
            <person name="Driscoll E."/>
            <person name="Cumbie R."/>
            <person name="Clancy C.J."/>
            <person name="Dupont C.L."/>
        </authorList>
    </citation>
    <scope>NUCLEOTIDE SEQUENCE</scope>
    <source>
        <strain evidence="1">GL11</strain>
    </source>
</reference>
<dbReference type="Proteomes" id="UP000716291">
    <property type="component" value="Unassembled WGS sequence"/>
</dbReference>
<evidence type="ECO:0000313" key="2">
    <source>
        <dbReference type="Proteomes" id="UP000716291"/>
    </source>
</evidence>
<evidence type="ECO:0000313" key="1">
    <source>
        <dbReference type="EMBL" id="KAG1315238.1"/>
    </source>
</evidence>